<dbReference type="NCBIfam" id="NF008750">
    <property type="entry name" value="PRK11784.1-2"/>
    <property type="match status" value="1"/>
</dbReference>
<dbReference type="InterPro" id="IPR001763">
    <property type="entry name" value="Rhodanese-like_dom"/>
</dbReference>
<proteinExistence type="predicted"/>
<accession>A0A2C6MFM4</accession>
<dbReference type="Proteomes" id="UP000222564">
    <property type="component" value="Unassembled WGS sequence"/>
</dbReference>
<sequence>MVKDISITDALQMKDVCFVDVRSEGEFAEGSIPGAVNVPLFTNEERTAVGTTYKQVGTEEAKRLGLEIASPKLPELFKDIAGLAKNKRVLLYCWRGGMRSKYTASVLNSLGLPVCRIQGGYKAYRRYVHRYLDREIIPHKSIVLHGLTGVGKTIVLQKLRERFLPVLNLETIARHRGSAYGKIGLPDSPSQKDFEAQIVQALVAAEEKGVIFVECESRRLGKLIVPTAILNSMAGGYRVLLYASLQTRVSRIIDEYTQGPDHNIERLQFSTGLLKKSLGARIVEDLNIKIAEKRFTEVIPYLLTHYYDPLYNYPDRPSEDYDLSVDCEDLDSAADQLAQWVTTLPEYGVPVENGGESHVNRGSLEECADQEGLFV</sequence>
<dbReference type="EMBL" id="AWQQ01000049">
    <property type="protein sequence ID" value="PHJ38464.1"/>
    <property type="molecule type" value="Genomic_DNA"/>
</dbReference>
<dbReference type="Pfam" id="PF00581">
    <property type="entry name" value="Rhodanese"/>
    <property type="match status" value="1"/>
</dbReference>
<dbReference type="InterPro" id="IPR017582">
    <property type="entry name" value="SelU"/>
</dbReference>
<dbReference type="InterPro" id="IPR036873">
    <property type="entry name" value="Rhodanese-like_dom_sf"/>
</dbReference>
<evidence type="ECO:0000313" key="3">
    <source>
        <dbReference type="EMBL" id="PHJ38464.1"/>
    </source>
</evidence>
<dbReference type="OrthoDB" id="9808735at2"/>
<keyword evidence="1" id="KW-0711">Selenium</keyword>
<dbReference type="Gene3D" id="3.40.250.10">
    <property type="entry name" value="Rhodanese-like domain"/>
    <property type="match status" value="1"/>
</dbReference>
<dbReference type="PANTHER" id="PTHR30401:SF0">
    <property type="entry name" value="TRNA 2-SELENOURIDINE SYNTHASE"/>
    <property type="match status" value="1"/>
</dbReference>
<keyword evidence="4" id="KW-1185">Reference proteome</keyword>
<dbReference type="RefSeq" id="WP_099082984.1">
    <property type="nucleotide sequence ID" value="NZ_AWQQ01000049.1"/>
</dbReference>
<dbReference type="Pfam" id="PF26341">
    <property type="entry name" value="AAA_SelU"/>
    <property type="match status" value="1"/>
</dbReference>
<dbReference type="SUPFAM" id="SSF52821">
    <property type="entry name" value="Rhodanese/Cell cycle control phosphatase"/>
    <property type="match status" value="1"/>
</dbReference>
<evidence type="ECO:0000313" key="4">
    <source>
        <dbReference type="Proteomes" id="UP000222564"/>
    </source>
</evidence>
<dbReference type="NCBIfam" id="NF008752">
    <property type="entry name" value="PRK11784.1-4"/>
    <property type="match status" value="1"/>
</dbReference>
<gene>
    <name evidence="3" type="ORF">P378_09865</name>
</gene>
<evidence type="ECO:0000256" key="1">
    <source>
        <dbReference type="ARBA" id="ARBA00023266"/>
    </source>
</evidence>
<reference evidence="3 4" key="1">
    <citation type="submission" date="2013-09" db="EMBL/GenBank/DDBJ databases">
        <title>Biodegradation of hydrocarbons in the deep terrestrial subsurface : characterization of a microbial consortium composed of two Desulfotomaculum species originating from a deep geological formation.</title>
        <authorList>
            <person name="Aullo T."/>
            <person name="Berlendis S."/>
            <person name="Lascourreges J.-F."/>
            <person name="Dessort D."/>
            <person name="Saint-Laurent S."/>
            <person name="Schraauwers B."/>
            <person name="Mas J."/>
            <person name="Magot M."/>
            <person name="Ranchou-Peyruse A."/>
        </authorList>
    </citation>
    <scope>NUCLEOTIDE SEQUENCE [LARGE SCALE GENOMIC DNA]</scope>
    <source>
        <strain evidence="3 4">Bs107</strain>
    </source>
</reference>
<dbReference type="GO" id="GO:0002098">
    <property type="term" value="P:tRNA wobble uridine modification"/>
    <property type="evidence" value="ECO:0007669"/>
    <property type="project" value="InterPro"/>
</dbReference>
<dbReference type="SUPFAM" id="SSF52540">
    <property type="entry name" value="P-loop containing nucleoside triphosphate hydrolases"/>
    <property type="match status" value="1"/>
</dbReference>
<dbReference type="SMART" id="SM00450">
    <property type="entry name" value="RHOD"/>
    <property type="match status" value="1"/>
</dbReference>
<evidence type="ECO:0000259" key="2">
    <source>
        <dbReference type="PROSITE" id="PS50206"/>
    </source>
</evidence>
<name>A0A2C6MFM4_9FIRM</name>
<dbReference type="AlphaFoldDB" id="A0A2C6MFM4"/>
<feature type="domain" description="Rhodanese" evidence="2">
    <location>
        <begin position="12"/>
        <end position="133"/>
    </location>
</feature>
<dbReference type="PROSITE" id="PS50206">
    <property type="entry name" value="RHODANESE_3"/>
    <property type="match status" value="1"/>
</dbReference>
<dbReference type="InterPro" id="IPR058840">
    <property type="entry name" value="AAA_SelU"/>
</dbReference>
<dbReference type="GO" id="GO:0043828">
    <property type="term" value="F:tRNA 2-selenouridine synthase activity"/>
    <property type="evidence" value="ECO:0007669"/>
    <property type="project" value="InterPro"/>
</dbReference>
<dbReference type="Gene3D" id="3.40.50.300">
    <property type="entry name" value="P-loop containing nucleotide triphosphate hydrolases"/>
    <property type="match status" value="1"/>
</dbReference>
<organism evidence="3 4">
    <name type="scientific">Desulforamulus profundi</name>
    <dbReference type="NCBI Taxonomy" id="1383067"/>
    <lineage>
        <taxon>Bacteria</taxon>
        <taxon>Bacillati</taxon>
        <taxon>Bacillota</taxon>
        <taxon>Clostridia</taxon>
        <taxon>Eubacteriales</taxon>
        <taxon>Peptococcaceae</taxon>
        <taxon>Desulforamulus</taxon>
    </lineage>
</organism>
<protein>
    <submittedName>
        <fullName evidence="3">tRNA 2-selenouridine synthase</fullName>
    </submittedName>
</protein>
<comment type="caution">
    <text evidence="3">The sequence shown here is derived from an EMBL/GenBank/DDBJ whole genome shotgun (WGS) entry which is preliminary data.</text>
</comment>
<dbReference type="InterPro" id="IPR027417">
    <property type="entry name" value="P-loop_NTPase"/>
</dbReference>
<dbReference type="PANTHER" id="PTHR30401">
    <property type="entry name" value="TRNA 2-SELENOURIDINE SYNTHASE"/>
    <property type="match status" value="1"/>
</dbReference>
<dbReference type="NCBIfam" id="TIGR03167">
    <property type="entry name" value="tRNA_sel_U_synt"/>
    <property type="match status" value="1"/>
</dbReference>